<feature type="domain" description="F-box" evidence="2">
    <location>
        <begin position="131"/>
        <end position="180"/>
    </location>
</feature>
<name>A0A2P5ID50_DIAHE</name>
<feature type="region of interest" description="Disordered" evidence="1">
    <location>
        <begin position="20"/>
        <end position="39"/>
    </location>
</feature>
<dbReference type="OrthoDB" id="5396937at2759"/>
<dbReference type="InterPro" id="IPR001810">
    <property type="entry name" value="F-box_dom"/>
</dbReference>
<dbReference type="PROSITE" id="PS50181">
    <property type="entry name" value="FBOX"/>
    <property type="match status" value="1"/>
</dbReference>
<reference evidence="3" key="1">
    <citation type="submission" date="2017-09" db="EMBL/GenBank/DDBJ databases">
        <title>Polyketide synthases of a Diaporthe helianthi virulent isolate.</title>
        <authorList>
            <person name="Baroncelli R."/>
        </authorList>
    </citation>
    <scope>NUCLEOTIDE SEQUENCE [LARGE SCALE GENOMIC DNA]</scope>
    <source>
        <strain evidence="3">7/96</strain>
    </source>
</reference>
<protein>
    <submittedName>
        <fullName evidence="3">F-box domain-containing protein</fullName>
    </submittedName>
</protein>
<proteinExistence type="predicted"/>
<dbReference type="SUPFAM" id="SSF81383">
    <property type="entry name" value="F-box domain"/>
    <property type="match status" value="1"/>
</dbReference>
<dbReference type="InterPro" id="IPR036047">
    <property type="entry name" value="F-box-like_dom_sf"/>
</dbReference>
<dbReference type="CDD" id="cd09917">
    <property type="entry name" value="F-box_SF"/>
    <property type="match status" value="1"/>
</dbReference>
<dbReference type="InParanoid" id="A0A2P5ID50"/>
<dbReference type="Pfam" id="PF00646">
    <property type="entry name" value="F-box"/>
    <property type="match status" value="1"/>
</dbReference>
<accession>A0A2P5ID50</accession>
<dbReference type="Gene3D" id="1.20.1280.50">
    <property type="match status" value="1"/>
</dbReference>
<gene>
    <name evidence="3" type="ORF">DHEL01_v201209</name>
</gene>
<evidence type="ECO:0000259" key="2">
    <source>
        <dbReference type="PROSITE" id="PS50181"/>
    </source>
</evidence>
<keyword evidence="4" id="KW-1185">Reference proteome</keyword>
<dbReference type="AlphaFoldDB" id="A0A2P5ID50"/>
<comment type="caution">
    <text evidence="3">The sequence shown here is derived from an EMBL/GenBank/DDBJ whole genome shotgun (WGS) entry which is preliminary data.</text>
</comment>
<evidence type="ECO:0000256" key="1">
    <source>
        <dbReference type="SAM" id="MobiDB-lite"/>
    </source>
</evidence>
<dbReference type="SMART" id="SM00256">
    <property type="entry name" value="FBOX"/>
    <property type="match status" value="1"/>
</dbReference>
<organism evidence="3 4">
    <name type="scientific">Diaporthe helianthi</name>
    <dbReference type="NCBI Taxonomy" id="158607"/>
    <lineage>
        <taxon>Eukaryota</taxon>
        <taxon>Fungi</taxon>
        <taxon>Dikarya</taxon>
        <taxon>Ascomycota</taxon>
        <taxon>Pezizomycotina</taxon>
        <taxon>Sordariomycetes</taxon>
        <taxon>Sordariomycetidae</taxon>
        <taxon>Diaporthales</taxon>
        <taxon>Diaporthaceae</taxon>
        <taxon>Diaporthe</taxon>
    </lineage>
</organism>
<dbReference type="EMBL" id="MAVT02000053">
    <property type="protein sequence ID" value="POS80399.1"/>
    <property type="molecule type" value="Genomic_DNA"/>
</dbReference>
<sequence length="547" mass="63475">MDPPHITEFASKRYFEKINQLPKDQQPTQQHHNDGTVVETPSSRFILPIRGAEQLGYDPQARHIDYIKQEKEREKERRSLFGFGRLRSSKPAVSAPEAQAPTFRRQSIVTEVSASSVADSSATRPRSLPFDQLFLNLPNELQIQIISYLPLSDVLNLRRASKSWHSMVTLNEYPIVRRQLEFEIPAYAKRLYPISGPSDYNLHYLCGLWHRLHVAAKLSGLMCDWCTKEIFLKNTKDQIASFASQRERMYRRLIPLLFTIFHFFENYRKLHLRYVQEHGHGVERTPYTLNPIEVQIMNMYDDRTLLQVHQVFPLVVASFCRRLRPPSYVGRVERTVRGYLREKPADEVHTAVLCLGGLRQVLRLWEVRGYNARRGAVDTWYNAIQDAKEPPRSPEVSKETKSRRGIMGLGRRKSTWQVRDAARSQADDVPELPNRGSLDHAGTRRPTVTQPSLVFHTSLAAGMPMDWLEHDQYRLLLADLPVLQKLWLSTAEAMILDRRIVERSVDIKRNAQVMLDLIKEDGGEGEDFWWYENIQPPKEAIEEDTLE</sequence>
<feature type="region of interest" description="Disordered" evidence="1">
    <location>
        <begin position="411"/>
        <end position="445"/>
    </location>
</feature>
<dbReference type="STRING" id="158607.A0A2P5ID50"/>
<dbReference type="Proteomes" id="UP000094444">
    <property type="component" value="Unassembled WGS sequence"/>
</dbReference>
<evidence type="ECO:0000313" key="3">
    <source>
        <dbReference type="EMBL" id="POS80399.1"/>
    </source>
</evidence>
<evidence type="ECO:0000313" key="4">
    <source>
        <dbReference type="Proteomes" id="UP000094444"/>
    </source>
</evidence>